<dbReference type="Proteomes" id="UP000799640">
    <property type="component" value="Unassembled WGS sequence"/>
</dbReference>
<proteinExistence type="predicted"/>
<accession>A0A6G1HP52</accession>
<evidence type="ECO:0000313" key="1">
    <source>
        <dbReference type="EMBL" id="KAF2397535.1"/>
    </source>
</evidence>
<organism evidence="1 2">
    <name type="scientific">Trichodelitschia bisporula</name>
    <dbReference type="NCBI Taxonomy" id="703511"/>
    <lineage>
        <taxon>Eukaryota</taxon>
        <taxon>Fungi</taxon>
        <taxon>Dikarya</taxon>
        <taxon>Ascomycota</taxon>
        <taxon>Pezizomycotina</taxon>
        <taxon>Dothideomycetes</taxon>
        <taxon>Dothideomycetes incertae sedis</taxon>
        <taxon>Phaeotrichales</taxon>
        <taxon>Phaeotrichaceae</taxon>
        <taxon>Trichodelitschia</taxon>
    </lineage>
</organism>
<evidence type="ECO:0000313" key="2">
    <source>
        <dbReference type="Proteomes" id="UP000799640"/>
    </source>
</evidence>
<reference evidence="1" key="1">
    <citation type="journal article" date="2020" name="Stud. Mycol.">
        <title>101 Dothideomycetes genomes: a test case for predicting lifestyles and emergence of pathogens.</title>
        <authorList>
            <person name="Haridas S."/>
            <person name="Albert R."/>
            <person name="Binder M."/>
            <person name="Bloem J."/>
            <person name="Labutti K."/>
            <person name="Salamov A."/>
            <person name="Andreopoulos B."/>
            <person name="Baker S."/>
            <person name="Barry K."/>
            <person name="Bills G."/>
            <person name="Bluhm B."/>
            <person name="Cannon C."/>
            <person name="Castanera R."/>
            <person name="Culley D."/>
            <person name="Daum C."/>
            <person name="Ezra D."/>
            <person name="Gonzalez J."/>
            <person name="Henrissat B."/>
            <person name="Kuo A."/>
            <person name="Liang C."/>
            <person name="Lipzen A."/>
            <person name="Lutzoni F."/>
            <person name="Magnuson J."/>
            <person name="Mondo S."/>
            <person name="Nolan M."/>
            <person name="Ohm R."/>
            <person name="Pangilinan J."/>
            <person name="Park H.-J."/>
            <person name="Ramirez L."/>
            <person name="Alfaro M."/>
            <person name="Sun H."/>
            <person name="Tritt A."/>
            <person name="Yoshinaga Y."/>
            <person name="Zwiers L.-H."/>
            <person name="Turgeon B."/>
            <person name="Goodwin S."/>
            <person name="Spatafora J."/>
            <person name="Crous P."/>
            <person name="Grigoriev I."/>
        </authorList>
    </citation>
    <scope>NUCLEOTIDE SEQUENCE</scope>
    <source>
        <strain evidence="1">CBS 262.69</strain>
    </source>
</reference>
<sequence length="95" mass="10263">MVAAQTMKRHRSGCLIAIQLPHSNALPGIKPPRPPLVRVLLRGSGPCIIGFQPNECQPSIAACWQPPPSAVHKVPGGPWRKALLSDYPIAEIVRC</sequence>
<protein>
    <submittedName>
        <fullName evidence="1">Uncharacterized protein</fullName>
    </submittedName>
</protein>
<dbReference type="AlphaFoldDB" id="A0A6G1HP52"/>
<gene>
    <name evidence="1" type="ORF">EJ06DRAFT_154220</name>
</gene>
<keyword evidence="2" id="KW-1185">Reference proteome</keyword>
<name>A0A6G1HP52_9PEZI</name>
<dbReference type="EMBL" id="ML996703">
    <property type="protein sequence ID" value="KAF2397535.1"/>
    <property type="molecule type" value="Genomic_DNA"/>
</dbReference>